<proteinExistence type="predicted"/>
<protein>
    <submittedName>
        <fullName evidence="1">DUF3795 domain-containing protein</fullName>
    </submittedName>
</protein>
<evidence type="ECO:0000313" key="1">
    <source>
        <dbReference type="EMBL" id="RJP66765.1"/>
    </source>
</evidence>
<reference evidence="1 2" key="1">
    <citation type="journal article" date="2017" name="ISME J.">
        <title>Energy and carbon metabolisms in a deep terrestrial subsurface fluid microbial community.</title>
        <authorList>
            <person name="Momper L."/>
            <person name="Jungbluth S.P."/>
            <person name="Lee M.D."/>
            <person name="Amend J.P."/>
        </authorList>
    </citation>
    <scope>NUCLEOTIDE SEQUENCE [LARGE SCALE GENOMIC DNA]</scope>
    <source>
        <strain evidence="1">SURF_17</strain>
    </source>
</reference>
<sequence>MTDKNLAAACGLYCGPCEYLGKQCRGCGNQAGKPFWTTHAKVEVCPLYDCCVNKKHLEHCGLCAELPCELFKEFHDPSLSPEEAQKSIHSREGDLIRRKEIGTEKWLKEKEA</sequence>
<dbReference type="AlphaFoldDB" id="A0A419ESV4"/>
<dbReference type="Pfam" id="PF12675">
    <property type="entry name" value="DUF3795"/>
    <property type="match status" value="1"/>
</dbReference>
<gene>
    <name evidence="1" type="ORF">C4532_15555</name>
</gene>
<comment type="caution">
    <text evidence="1">The sequence shown here is derived from an EMBL/GenBank/DDBJ whole genome shotgun (WGS) entry which is preliminary data.</text>
</comment>
<dbReference type="EMBL" id="QZKI01000111">
    <property type="protein sequence ID" value="RJP66765.1"/>
    <property type="molecule type" value="Genomic_DNA"/>
</dbReference>
<name>A0A419ESV4_9BACT</name>
<organism evidence="1 2">
    <name type="scientific">Candidatus Abyssobacteria bacterium SURF_17</name>
    <dbReference type="NCBI Taxonomy" id="2093361"/>
    <lineage>
        <taxon>Bacteria</taxon>
        <taxon>Pseudomonadati</taxon>
        <taxon>Candidatus Hydrogenedentota</taxon>
        <taxon>Candidatus Abyssobacteria</taxon>
    </lineage>
</organism>
<accession>A0A419ESV4</accession>
<dbReference type="Proteomes" id="UP000285961">
    <property type="component" value="Unassembled WGS sequence"/>
</dbReference>
<evidence type="ECO:0000313" key="2">
    <source>
        <dbReference type="Proteomes" id="UP000285961"/>
    </source>
</evidence>
<dbReference type="InterPro" id="IPR024227">
    <property type="entry name" value="DUF3795"/>
</dbReference>